<evidence type="ECO:0000313" key="2">
    <source>
        <dbReference type="EMBL" id="MPR29662.1"/>
    </source>
</evidence>
<comment type="caution">
    <text evidence="2">The sequence shown here is derived from an EMBL/GenBank/DDBJ whole genome shotgun (WGS) entry which is preliminary data.</text>
</comment>
<evidence type="ECO:0000259" key="1">
    <source>
        <dbReference type="SMART" id="SM00507"/>
    </source>
</evidence>
<feature type="domain" description="HNH nuclease" evidence="1">
    <location>
        <begin position="208"/>
        <end position="262"/>
    </location>
</feature>
<sequence>MKLPNFFDFAPLNAVKEKMGIPRDVYGDLTVHIDAARLSEFELERLTSTDGLDVTLDEIRVLEDGTLAFKTSRVLLYIRDVADYGHGQFQPRYHVAECATLLQMKEKKKFNRYVVSTRTDGRFTLNVIKSSQTHTGLHNLSVCQNCLDKLRFHGFAMQLSSAERKRRVTNFLLSKFFEQYPVSLHLQKPRFDEDNAPRNNYTDDFGQISQTLRVKSGWRCIDCNINLSDPAMRQYLHVHHRNALKWDNDPRNLEVLCIRCHANKPDHSHIKNDARYYQFLRIIDETATVLDSGS</sequence>
<name>A0A5N7MRN6_9HYPH</name>
<keyword evidence="2" id="KW-0255">Endonuclease</keyword>
<organism evidence="2 3">
    <name type="scientific">Microvirga tunisiensis</name>
    <dbReference type="NCBI Taxonomy" id="2108360"/>
    <lineage>
        <taxon>Bacteria</taxon>
        <taxon>Pseudomonadati</taxon>
        <taxon>Pseudomonadota</taxon>
        <taxon>Alphaproteobacteria</taxon>
        <taxon>Hyphomicrobiales</taxon>
        <taxon>Methylobacteriaceae</taxon>
        <taxon>Microvirga</taxon>
    </lineage>
</organism>
<reference evidence="2 3" key="1">
    <citation type="journal article" date="2019" name="Syst. Appl. Microbiol.">
        <title>Microvirga tunisiensis sp. nov., a root nodule symbiotic bacterium isolated from Lupinus micranthus and L. luteus grown in Northern Tunisia.</title>
        <authorList>
            <person name="Msaddak A."/>
            <person name="Rejili M."/>
            <person name="Duran D."/>
            <person name="Mars M."/>
            <person name="Palacios J.M."/>
            <person name="Ruiz-Argueso T."/>
            <person name="Rey L."/>
            <person name="Imperial J."/>
        </authorList>
    </citation>
    <scope>NUCLEOTIDE SEQUENCE [LARGE SCALE GENOMIC DNA]</scope>
    <source>
        <strain evidence="2 3">Lmie10</strain>
    </source>
</reference>
<dbReference type="RefSeq" id="WP_152716548.1">
    <property type="nucleotide sequence ID" value="NZ_VOSJ01000274.1"/>
</dbReference>
<accession>A0A5N7MRN6</accession>
<dbReference type="CDD" id="cd00085">
    <property type="entry name" value="HNHc"/>
    <property type="match status" value="1"/>
</dbReference>
<dbReference type="GO" id="GO:0004519">
    <property type="term" value="F:endonuclease activity"/>
    <property type="evidence" value="ECO:0007669"/>
    <property type="project" value="UniProtKB-KW"/>
</dbReference>
<evidence type="ECO:0000313" key="3">
    <source>
        <dbReference type="Proteomes" id="UP000403266"/>
    </source>
</evidence>
<dbReference type="AlphaFoldDB" id="A0A5N7MRN6"/>
<proteinExistence type="predicted"/>
<keyword evidence="2" id="KW-0540">Nuclease</keyword>
<dbReference type="OrthoDB" id="7066992at2"/>
<dbReference type="Proteomes" id="UP000403266">
    <property type="component" value="Unassembled WGS sequence"/>
</dbReference>
<dbReference type="InterPro" id="IPR003615">
    <property type="entry name" value="HNH_nuc"/>
</dbReference>
<dbReference type="SMART" id="SM00507">
    <property type="entry name" value="HNHc"/>
    <property type="match status" value="1"/>
</dbReference>
<protein>
    <submittedName>
        <fullName evidence="2">HNH endonuclease</fullName>
    </submittedName>
</protein>
<keyword evidence="3" id="KW-1185">Reference proteome</keyword>
<gene>
    <name evidence="2" type="ORF">FS320_32425</name>
</gene>
<keyword evidence="2" id="KW-0378">Hydrolase</keyword>
<dbReference type="EMBL" id="VOSK01000255">
    <property type="protein sequence ID" value="MPR29662.1"/>
    <property type="molecule type" value="Genomic_DNA"/>
</dbReference>